<feature type="transmembrane region" description="Helical" evidence="6">
    <location>
        <begin position="151"/>
        <end position="173"/>
    </location>
</feature>
<accession>A0A6I0EWT9</accession>
<feature type="transmembrane region" description="Helical" evidence="6">
    <location>
        <begin position="282"/>
        <end position="304"/>
    </location>
</feature>
<organism evidence="8 9">
    <name type="scientific">Alkaliphilus pronyensis</name>
    <dbReference type="NCBI Taxonomy" id="1482732"/>
    <lineage>
        <taxon>Bacteria</taxon>
        <taxon>Bacillati</taxon>
        <taxon>Bacillota</taxon>
        <taxon>Clostridia</taxon>
        <taxon>Peptostreptococcales</taxon>
        <taxon>Natronincolaceae</taxon>
        <taxon>Alkaliphilus</taxon>
    </lineage>
</organism>
<feature type="transmembrane region" description="Helical" evidence="6">
    <location>
        <begin position="629"/>
        <end position="649"/>
    </location>
</feature>
<evidence type="ECO:0000313" key="8">
    <source>
        <dbReference type="EMBL" id="KAB3530477.1"/>
    </source>
</evidence>
<comment type="similarity">
    <text evidence="6">Belongs to the ABC-4 integral membrane protein family.</text>
</comment>
<feature type="domain" description="ABC3 transporter permease C-terminal" evidence="7">
    <location>
        <begin position="61"/>
        <end position="178"/>
    </location>
</feature>
<evidence type="ECO:0000256" key="3">
    <source>
        <dbReference type="ARBA" id="ARBA00022692"/>
    </source>
</evidence>
<evidence type="ECO:0000259" key="7">
    <source>
        <dbReference type="Pfam" id="PF02687"/>
    </source>
</evidence>
<dbReference type="EMBL" id="WBZC01000066">
    <property type="protein sequence ID" value="KAB3530477.1"/>
    <property type="molecule type" value="Genomic_DNA"/>
</dbReference>
<dbReference type="GO" id="GO:0005886">
    <property type="term" value="C:plasma membrane"/>
    <property type="evidence" value="ECO:0007669"/>
    <property type="project" value="UniProtKB-SubCell"/>
</dbReference>
<keyword evidence="4 6" id="KW-1133">Transmembrane helix</keyword>
<evidence type="ECO:0000256" key="6">
    <source>
        <dbReference type="PIRNR" id="PIRNR018968"/>
    </source>
</evidence>
<feature type="transmembrane region" description="Helical" evidence="6">
    <location>
        <begin position="109"/>
        <end position="131"/>
    </location>
</feature>
<feature type="transmembrane region" description="Helical" evidence="6">
    <location>
        <begin position="229"/>
        <end position="255"/>
    </location>
</feature>
<evidence type="ECO:0000256" key="1">
    <source>
        <dbReference type="ARBA" id="ARBA00004651"/>
    </source>
</evidence>
<dbReference type="PIRSF" id="PIRSF018968">
    <property type="entry name" value="ABC_permease_BceB"/>
    <property type="match status" value="1"/>
</dbReference>
<dbReference type="GO" id="GO:0055085">
    <property type="term" value="P:transmembrane transport"/>
    <property type="evidence" value="ECO:0007669"/>
    <property type="project" value="UniProtKB-UniRule"/>
</dbReference>
<keyword evidence="9" id="KW-1185">Reference proteome</keyword>
<evidence type="ECO:0000256" key="5">
    <source>
        <dbReference type="ARBA" id="ARBA00023136"/>
    </source>
</evidence>
<name>A0A6I0EWT9_9FIRM</name>
<protein>
    <submittedName>
        <fullName evidence="8">ABC transporter permease</fullName>
    </submittedName>
</protein>
<feature type="transmembrane region" description="Helical" evidence="6">
    <location>
        <begin position="52"/>
        <end position="75"/>
    </location>
</feature>
<dbReference type="PANTHER" id="PTHR46795:SF3">
    <property type="entry name" value="ABC TRANSPORTER PERMEASE"/>
    <property type="match status" value="1"/>
</dbReference>
<feature type="transmembrane region" description="Helical" evidence="6">
    <location>
        <begin position="194"/>
        <end position="217"/>
    </location>
</feature>
<feature type="transmembrane region" description="Helical" evidence="6">
    <location>
        <begin position="21"/>
        <end position="40"/>
    </location>
</feature>
<evidence type="ECO:0000313" key="9">
    <source>
        <dbReference type="Proteomes" id="UP000432715"/>
    </source>
</evidence>
<feature type="transmembrane region" description="Helical" evidence="6">
    <location>
        <begin position="661"/>
        <end position="682"/>
    </location>
</feature>
<evidence type="ECO:0000256" key="4">
    <source>
        <dbReference type="ARBA" id="ARBA00022989"/>
    </source>
</evidence>
<evidence type="ECO:0000256" key="2">
    <source>
        <dbReference type="ARBA" id="ARBA00022475"/>
    </source>
</evidence>
<dbReference type="AlphaFoldDB" id="A0A6I0EWT9"/>
<comment type="caution">
    <text evidence="8">The sequence shown here is derived from an EMBL/GenBank/DDBJ whole genome shotgun (WGS) entry which is preliminary data.</text>
</comment>
<dbReference type="Proteomes" id="UP000432715">
    <property type="component" value="Unassembled WGS sequence"/>
</dbReference>
<dbReference type="OrthoDB" id="9781780at2"/>
<keyword evidence="2 6" id="KW-1003">Cell membrane</keyword>
<keyword evidence="6" id="KW-0813">Transport</keyword>
<dbReference type="InterPro" id="IPR027022">
    <property type="entry name" value="ABC_permease_BceB-typ"/>
</dbReference>
<dbReference type="InterPro" id="IPR003838">
    <property type="entry name" value="ABC3_permease_C"/>
</dbReference>
<sequence>MTFSSIIRKNFIYNFNKYISFYFVNSLVIAMLFMYGSLMFNSTIEKSIGQSALYETVILSLTGIIIFSMVFITYTNISFLKNRGKEFGVYLTLGMTTRDLNKLIFIENLGIMLAALITGIIAGGLFGRLFYMGLNKILEGTTIAYEINYESVLLSVGVFTLIYLANLLFNYIFISRSSIIDVLKVHSKKEVGKARILIGVISLVVFIVSIYCLPKALFKEIFQEQNYMVWVFIILTIISPYMIIGSIISIIKYVFSRFPMLYNNNIMVLSNLSHRFLAYKNILYMLSLLLAGGMFFVGASYSLYATTGDEINKNNPYDIMFVESSQYNRVNKEEVFNKINTNDGEIQEYKVLEYLEAPLFWSEGEDLTFRNARQTIISESNYNAHMNTNVDVKPKEAIYVMVFNEKTNYQQPKSIVTVLSKEEIKKVKEITSRNNYKICKKQFESIIEESTSLYFDEKMIKVEKGVEFTNYRLTNEYSSGDAFILDNNDYQLLKRNLEEESLKKLHLMKVKNGDRTFQALLTHLRDVNGLDSSYWRKGNLWGTTSYDERGTAEAYRPIYKNELQRLQLTNNGMVLFIMIFIGLLFVVANGVVLYYKVLADIDDEKTRLKALTTIGMSEKEIKSIITKELAITFFAPVIIGGGMGLYYLYVTLSNSEILEMFMKNALMIFIWGSMAQFIFYMISRKKYLKEVINLTNKI</sequence>
<dbReference type="InterPro" id="IPR052536">
    <property type="entry name" value="ABC-4_Integral_Memb_Prot"/>
</dbReference>
<keyword evidence="5 6" id="KW-0472">Membrane</keyword>
<dbReference type="Pfam" id="PF02687">
    <property type="entry name" value="FtsX"/>
    <property type="match status" value="1"/>
</dbReference>
<dbReference type="PANTHER" id="PTHR46795">
    <property type="entry name" value="ABC TRANSPORTER PERMEASE-RELATED-RELATED"/>
    <property type="match status" value="1"/>
</dbReference>
<dbReference type="RefSeq" id="WP_151862211.1">
    <property type="nucleotide sequence ID" value="NZ_WBZC01000066.1"/>
</dbReference>
<reference evidence="8 9" key="1">
    <citation type="submission" date="2019-10" db="EMBL/GenBank/DDBJ databases">
        <title>Alkaliphilus serpentinus sp. nov. and Alkaliphilus pronyensis sp. nov., two novel anaerobic alkaliphilic species isolated from the serpentinized-hosted hydrothermal field of the Prony Bay (New Caledonia).</title>
        <authorList>
            <person name="Postec A."/>
        </authorList>
    </citation>
    <scope>NUCLEOTIDE SEQUENCE [LARGE SCALE GENOMIC DNA]</scope>
    <source>
        <strain evidence="8 9">LacV</strain>
    </source>
</reference>
<gene>
    <name evidence="8" type="ORF">F8154_13840</name>
</gene>
<keyword evidence="3 6" id="KW-0812">Transmembrane</keyword>
<proteinExistence type="inferred from homology"/>
<comment type="subcellular location">
    <subcellularLocation>
        <location evidence="1 6">Cell membrane</location>
        <topology evidence="1 6">Multi-pass membrane protein</topology>
    </subcellularLocation>
</comment>
<feature type="transmembrane region" description="Helical" evidence="6">
    <location>
        <begin position="573"/>
        <end position="595"/>
    </location>
</feature>